<protein>
    <submittedName>
        <fullName evidence="13">Dihydrolipoamide dehydrogenase</fullName>
    </submittedName>
</protein>
<evidence type="ECO:0000256" key="8">
    <source>
        <dbReference type="PIRSR" id="PIRSR000350-3"/>
    </source>
</evidence>
<dbReference type="InterPro" id="IPR036188">
    <property type="entry name" value="FAD/NAD-bd_sf"/>
</dbReference>
<feature type="binding site" evidence="8">
    <location>
        <begin position="140"/>
        <end position="142"/>
    </location>
    <ligand>
        <name>FAD</name>
        <dbReference type="ChEBI" id="CHEBI:57692"/>
    </ligand>
</feature>
<dbReference type="PANTHER" id="PTHR43014">
    <property type="entry name" value="MERCURIC REDUCTASE"/>
    <property type="match status" value="1"/>
</dbReference>
<dbReference type="Gene3D" id="3.50.50.60">
    <property type="entry name" value="FAD/NAD(P)-binding domain"/>
    <property type="match status" value="2"/>
</dbReference>
<dbReference type="InterPro" id="IPR004099">
    <property type="entry name" value="Pyr_nucl-diS_OxRdtase_dimer"/>
</dbReference>
<dbReference type="InterPro" id="IPR016156">
    <property type="entry name" value="FAD/NAD-linked_Rdtase_dimer_sf"/>
</dbReference>
<dbReference type="OrthoDB" id="9776382at2"/>
<keyword evidence="8" id="KW-0520">NAD</keyword>
<keyword evidence="7 10" id="KW-0676">Redox-active center</keyword>
<evidence type="ECO:0000256" key="5">
    <source>
        <dbReference type="ARBA" id="ARBA00023002"/>
    </source>
</evidence>
<dbReference type="Pfam" id="PF02852">
    <property type="entry name" value="Pyr_redox_dim"/>
    <property type="match status" value="1"/>
</dbReference>
<dbReference type="InterPro" id="IPR023753">
    <property type="entry name" value="FAD/NAD-binding_dom"/>
</dbReference>
<gene>
    <name evidence="13" type="ORF">XM53_00185</name>
</gene>
<keyword evidence="4" id="KW-0521">NADP</keyword>
<dbReference type="PIRSF" id="PIRSF000350">
    <property type="entry name" value="Mercury_reductase_MerA"/>
    <property type="match status" value="1"/>
</dbReference>
<dbReference type="Pfam" id="PF07992">
    <property type="entry name" value="Pyr_redox_2"/>
    <property type="match status" value="1"/>
</dbReference>
<evidence type="ECO:0000256" key="4">
    <source>
        <dbReference type="ARBA" id="ARBA00022857"/>
    </source>
</evidence>
<evidence type="ECO:0000256" key="7">
    <source>
        <dbReference type="ARBA" id="ARBA00023284"/>
    </source>
</evidence>
<evidence type="ECO:0000256" key="9">
    <source>
        <dbReference type="PIRSR" id="PIRSR000350-4"/>
    </source>
</evidence>
<dbReference type="GO" id="GO:0050660">
    <property type="term" value="F:flavin adenine dinucleotide binding"/>
    <property type="evidence" value="ECO:0007669"/>
    <property type="project" value="TreeGrafter"/>
</dbReference>
<dbReference type="InterPro" id="IPR001100">
    <property type="entry name" value="Pyr_nuc-diS_OxRdtase"/>
</dbReference>
<evidence type="ECO:0000256" key="10">
    <source>
        <dbReference type="RuleBase" id="RU003691"/>
    </source>
</evidence>
<name>A0A0T5P1U0_9RHOB</name>
<dbReference type="FunFam" id="3.30.390.30:FF:000001">
    <property type="entry name" value="Dihydrolipoyl dehydrogenase"/>
    <property type="match status" value="1"/>
</dbReference>
<feature type="binding site" evidence="8">
    <location>
        <position position="116"/>
    </location>
    <ligand>
        <name>FAD</name>
        <dbReference type="ChEBI" id="CHEBI:57692"/>
    </ligand>
</feature>
<dbReference type="SUPFAM" id="SSF51905">
    <property type="entry name" value="FAD/NAD(P)-binding domain"/>
    <property type="match status" value="1"/>
</dbReference>
<organism evidence="13 14">
    <name type="scientific">Roseovarius atlanticus</name>
    <dbReference type="NCBI Taxonomy" id="1641875"/>
    <lineage>
        <taxon>Bacteria</taxon>
        <taxon>Pseudomonadati</taxon>
        <taxon>Pseudomonadota</taxon>
        <taxon>Alphaproteobacteria</taxon>
        <taxon>Rhodobacterales</taxon>
        <taxon>Roseobacteraceae</taxon>
        <taxon>Roseovarius</taxon>
    </lineage>
</organism>
<comment type="similarity">
    <text evidence="1 10">Belongs to the class-I pyridine nucleotide-disulfide oxidoreductase family.</text>
</comment>
<evidence type="ECO:0000256" key="6">
    <source>
        <dbReference type="ARBA" id="ARBA00023157"/>
    </source>
</evidence>
<comment type="caution">
    <text evidence="13">The sequence shown here is derived from an EMBL/GenBank/DDBJ whole genome shotgun (WGS) entry which is preliminary data.</text>
</comment>
<comment type="cofactor">
    <cofactor evidence="8">
        <name>FAD</name>
        <dbReference type="ChEBI" id="CHEBI:57692"/>
    </cofactor>
    <text evidence="8">Binds 1 FAD per subunit.</text>
</comment>
<dbReference type="AlphaFoldDB" id="A0A0T5P1U0"/>
<keyword evidence="6" id="KW-1015">Disulfide bond</keyword>
<feature type="binding site" evidence="8">
    <location>
        <position position="263"/>
    </location>
    <ligand>
        <name>NAD(+)</name>
        <dbReference type="ChEBI" id="CHEBI:57540"/>
    </ligand>
</feature>
<keyword evidence="8" id="KW-0547">Nucleotide-binding</keyword>
<feature type="binding site" evidence="8">
    <location>
        <begin position="177"/>
        <end position="184"/>
    </location>
    <ligand>
        <name>NAD(+)</name>
        <dbReference type="ChEBI" id="CHEBI:57540"/>
    </ligand>
</feature>
<feature type="domain" description="Pyridine nucleotide-disulphide oxidoreductase dimerisation" evidence="11">
    <location>
        <begin position="339"/>
        <end position="445"/>
    </location>
</feature>
<proteinExistence type="inferred from homology"/>
<keyword evidence="2 10" id="KW-0285">Flavoprotein</keyword>
<evidence type="ECO:0000256" key="2">
    <source>
        <dbReference type="ARBA" id="ARBA00022630"/>
    </source>
</evidence>
<feature type="domain" description="FAD/NAD(P)-binding" evidence="12">
    <location>
        <begin position="7"/>
        <end position="317"/>
    </location>
</feature>
<keyword evidence="5 10" id="KW-0560">Oxidoreductase</keyword>
<evidence type="ECO:0000259" key="11">
    <source>
        <dbReference type="Pfam" id="PF02852"/>
    </source>
</evidence>
<dbReference type="PRINTS" id="PR00411">
    <property type="entry name" value="PNDRDTASEI"/>
</dbReference>
<evidence type="ECO:0000259" key="12">
    <source>
        <dbReference type="Pfam" id="PF07992"/>
    </source>
</evidence>
<accession>A0A0T5P1U0</accession>
<dbReference type="PATRIC" id="fig|1641875.4.peg.37"/>
<dbReference type="GO" id="GO:0003955">
    <property type="term" value="F:NAD(P)H dehydrogenase (quinone) activity"/>
    <property type="evidence" value="ECO:0007669"/>
    <property type="project" value="TreeGrafter"/>
</dbReference>
<dbReference type="EMBL" id="LAXJ01000001">
    <property type="protein sequence ID" value="KRS14911.1"/>
    <property type="molecule type" value="Genomic_DNA"/>
</dbReference>
<feature type="binding site" evidence="8">
    <location>
        <position position="52"/>
    </location>
    <ligand>
        <name>FAD</name>
        <dbReference type="ChEBI" id="CHEBI:57692"/>
    </ligand>
</feature>
<sequence>MADIKTDILVIGAGSGGLSVASGAAQMGADVVLLEGHEMGGDCLNFGCVPSKALIASAKAAYGQAHAAPYGVDNVAPSVDYAAAKDHVHDVIATIAPHDSQERFEGLGVKVIRDYGQFISPTEVKAGETTIRARRIVIATGSSPFVPPIPGLEDVPFETNETLFDLREKPEHLLVIGGGPIGMEMAQAHLRLGCKVTVIEGDKALGKDDPEAAAVVLDHLRNEGLEIIEGAAAAQVRGEAGAIEVETKDGRVFKGSHLLMAVGRKPNIDRLNLDAAGIKTTKAGITVDAALKTSNSKVYAIGDVAGGLQFTHVAGFHAGIVIRSAVLGLPAKASTAHLPWTTYTDPELAQVGLTEAQARKEHGAKLEVARAEYDGNDRAIAARKTTGFVKVMVVGGRPVGATIVGAQAGELIHTWALALANNLKMKHISAMVAPYPTLGEINKRAAGAYFTPRLFESDGVKRVVRLVQRWLP</sequence>
<reference evidence="13 14" key="1">
    <citation type="submission" date="2015-04" db="EMBL/GenBank/DDBJ databases">
        <title>The draft genome sequence of Roseovarius sp.R12b.</title>
        <authorList>
            <person name="Li G."/>
            <person name="Lai Q."/>
            <person name="Shao Z."/>
            <person name="Yan P."/>
        </authorList>
    </citation>
    <scope>NUCLEOTIDE SEQUENCE [LARGE SCALE GENOMIC DNA]</scope>
    <source>
        <strain evidence="13 14">R12B</strain>
    </source>
</reference>
<evidence type="ECO:0000313" key="13">
    <source>
        <dbReference type="EMBL" id="KRS14911.1"/>
    </source>
</evidence>
<keyword evidence="14" id="KW-1185">Reference proteome</keyword>
<dbReference type="Proteomes" id="UP000051295">
    <property type="component" value="Unassembled WGS sequence"/>
</dbReference>
<dbReference type="PANTHER" id="PTHR43014:SF2">
    <property type="entry name" value="MERCURIC REDUCTASE"/>
    <property type="match status" value="1"/>
</dbReference>
<dbReference type="SUPFAM" id="SSF55424">
    <property type="entry name" value="FAD/NAD-linked reductases, dimerisation (C-terminal) domain"/>
    <property type="match status" value="1"/>
</dbReference>
<dbReference type="InterPro" id="IPR012999">
    <property type="entry name" value="Pyr_OxRdtase_I_AS"/>
</dbReference>
<dbReference type="GO" id="GO:0016668">
    <property type="term" value="F:oxidoreductase activity, acting on a sulfur group of donors, NAD(P) as acceptor"/>
    <property type="evidence" value="ECO:0007669"/>
    <property type="project" value="InterPro"/>
</dbReference>
<evidence type="ECO:0000256" key="3">
    <source>
        <dbReference type="ARBA" id="ARBA00022827"/>
    </source>
</evidence>
<keyword evidence="3 8" id="KW-0274">FAD</keyword>
<dbReference type="RefSeq" id="WP_057789162.1">
    <property type="nucleotide sequence ID" value="NZ_LAXJ01000001.1"/>
</dbReference>
<feature type="binding site" evidence="8">
    <location>
        <position position="303"/>
    </location>
    <ligand>
        <name>FAD</name>
        <dbReference type="ChEBI" id="CHEBI:57692"/>
    </ligand>
</feature>
<dbReference type="PRINTS" id="PR00368">
    <property type="entry name" value="FADPNR"/>
</dbReference>
<evidence type="ECO:0000256" key="1">
    <source>
        <dbReference type="ARBA" id="ARBA00007532"/>
    </source>
</evidence>
<dbReference type="Gene3D" id="3.30.390.30">
    <property type="match status" value="1"/>
</dbReference>
<dbReference type="STRING" id="1641875.XM53_00185"/>
<evidence type="ECO:0000313" key="14">
    <source>
        <dbReference type="Proteomes" id="UP000051295"/>
    </source>
</evidence>
<feature type="binding site" evidence="8">
    <location>
        <position position="200"/>
    </location>
    <ligand>
        <name>NAD(+)</name>
        <dbReference type="ChEBI" id="CHEBI:57540"/>
    </ligand>
</feature>
<feature type="disulfide bond" description="Redox-active" evidence="9">
    <location>
        <begin position="43"/>
        <end position="48"/>
    </location>
</feature>
<dbReference type="PROSITE" id="PS00076">
    <property type="entry name" value="PYRIDINE_REDOX_1"/>
    <property type="match status" value="1"/>
</dbReference>